<organism evidence="2 3">
    <name type="scientific">Viridothelium virens</name>
    <name type="common">Speckled blister lichen</name>
    <name type="synonym">Trypethelium virens</name>
    <dbReference type="NCBI Taxonomy" id="1048519"/>
    <lineage>
        <taxon>Eukaryota</taxon>
        <taxon>Fungi</taxon>
        <taxon>Dikarya</taxon>
        <taxon>Ascomycota</taxon>
        <taxon>Pezizomycotina</taxon>
        <taxon>Dothideomycetes</taxon>
        <taxon>Dothideomycetes incertae sedis</taxon>
        <taxon>Trypetheliales</taxon>
        <taxon>Trypetheliaceae</taxon>
        <taxon>Viridothelium</taxon>
    </lineage>
</organism>
<evidence type="ECO:0000259" key="1">
    <source>
        <dbReference type="Pfam" id="PF07883"/>
    </source>
</evidence>
<feature type="domain" description="Cupin type-2" evidence="1">
    <location>
        <begin position="90"/>
        <end position="158"/>
    </location>
</feature>
<dbReference type="AlphaFoldDB" id="A0A6A6GWP9"/>
<keyword evidence="3" id="KW-1185">Reference proteome</keyword>
<dbReference type="Pfam" id="PF07883">
    <property type="entry name" value="Cupin_2"/>
    <property type="match status" value="1"/>
</dbReference>
<dbReference type="SUPFAM" id="SSF51182">
    <property type="entry name" value="RmlC-like cupins"/>
    <property type="match status" value="1"/>
</dbReference>
<gene>
    <name evidence="2" type="ORF">EV356DRAFT_349740</name>
</gene>
<dbReference type="Gene3D" id="2.60.120.10">
    <property type="entry name" value="Jelly Rolls"/>
    <property type="match status" value="1"/>
</dbReference>
<dbReference type="Proteomes" id="UP000800092">
    <property type="component" value="Unassembled WGS sequence"/>
</dbReference>
<dbReference type="InterPro" id="IPR013096">
    <property type="entry name" value="Cupin_2"/>
</dbReference>
<sequence>MSSNPTQRSNLPPVHRYITTHNSDGLATFDTQVPAEAKWTQPVKGADFFLGYTTTTFPVKVNNDADINAYKPYLEENPGLVVHGGSVCRFVDFTPGAPGAMHRTTSVDYGVVLEGQLELSLDSGETRIMNRGDVCVQRATNHSWRNTSQTEWARMMFVLLESEAVEVGGKKLGEAIDVFKGGLKKSE</sequence>
<proteinExistence type="predicted"/>
<reference evidence="2" key="1">
    <citation type="journal article" date="2020" name="Stud. Mycol.">
        <title>101 Dothideomycetes genomes: a test case for predicting lifestyles and emergence of pathogens.</title>
        <authorList>
            <person name="Haridas S."/>
            <person name="Albert R."/>
            <person name="Binder M."/>
            <person name="Bloem J."/>
            <person name="Labutti K."/>
            <person name="Salamov A."/>
            <person name="Andreopoulos B."/>
            <person name="Baker S."/>
            <person name="Barry K."/>
            <person name="Bills G."/>
            <person name="Bluhm B."/>
            <person name="Cannon C."/>
            <person name="Castanera R."/>
            <person name="Culley D."/>
            <person name="Daum C."/>
            <person name="Ezra D."/>
            <person name="Gonzalez J."/>
            <person name="Henrissat B."/>
            <person name="Kuo A."/>
            <person name="Liang C."/>
            <person name="Lipzen A."/>
            <person name="Lutzoni F."/>
            <person name="Magnuson J."/>
            <person name="Mondo S."/>
            <person name="Nolan M."/>
            <person name="Ohm R."/>
            <person name="Pangilinan J."/>
            <person name="Park H.-J."/>
            <person name="Ramirez L."/>
            <person name="Alfaro M."/>
            <person name="Sun H."/>
            <person name="Tritt A."/>
            <person name="Yoshinaga Y."/>
            <person name="Zwiers L.-H."/>
            <person name="Turgeon B."/>
            <person name="Goodwin S."/>
            <person name="Spatafora J."/>
            <person name="Crous P."/>
            <person name="Grigoriev I."/>
        </authorList>
    </citation>
    <scope>NUCLEOTIDE SEQUENCE</scope>
    <source>
        <strain evidence="2">Tuck. ex Michener</strain>
    </source>
</reference>
<evidence type="ECO:0000313" key="3">
    <source>
        <dbReference type="Proteomes" id="UP000800092"/>
    </source>
</evidence>
<dbReference type="InterPro" id="IPR014710">
    <property type="entry name" value="RmlC-like_jellyroll"/>
</dbReference>
<name>A0A6A6GWP9_VIRVR</name>
<dbReference type="CDD" id="cd02231">
    <property type="entry name" value="cupin_BLL6423-like"/>
    <property type="match status" value="1"/>
</dbReference>
<dbReference type="PANTHER" id="PTHR36156:SF3">
    <property type="entry name" value="CUPIN 2 CONSERVED BARREL DOMAIN-CONTAINING PROTEIN"/>
    <property type="match status" value="1"/>
</dbReference>
<dbReference type="EMBL" id="ML991846">
    <property type="protein sequence ID" value="KAF2230155.1"/>
    <property type="molecule type" value="Genomic_DNA"/>
</dbReference>
<dbReference type="InterPro" id="IPR011051">
    <property type="entry name" value="RmlC_Cupin_sf"/>
</dbReference>
<dbReference type="PANTHER" id="PTHR36156">
    <property type="entry name" value="SLR2101 PROTEIN"/>
    <property type="match status" value="1"/>
</dbReference>
<dbReference type="OrthoDB" id="5840532at2759"/>
<protein>
    <recommendedName>
        <fullName evidence="1">Cupin type-2 domain-containing protein</fullName>
    </recommendedName>
</protein>
<dbReference type="InterPro" id="IPR047142">
    <property type="entry name" value="OryJ/VirC-like"/>
</dbReference>
<accession>A0A6A6GWP9</accession>
<evidence type="ECO:0000313" key="2">
    <source>
        <dbReference type="EMBL" id="KAF2230155.1"/>
    </source>
</evidence>